<reference evidence="3" key="2">
    <citation type="submission" date="2017-09" db="EMBL/GenBank/DDBJ databases">
        <authorList>
            <person name="Varghese N."/>
            <person name="Submissions S."/>
        </authorList>
    </citation>
    <scope>NUCLEOTIDE SEQUENCE [LARGE SCALE GENOMIC DNA]</scope>
    <source>
        <strain evidence="3">MSL47</strain>
    </source>
</reference>
<evidence type="ECO:0000313" key="2">
    <source>
        <dbReference type="EMBL" id="SNY48172.1"/>
    </source>
</evidence>
<dbReference type="AlphaFoldDB" id="A0A285IJM2"/>
<reference evidence="2" key="1">
    <citation type="submission" date="2017-09" db="EMBL/GenBank/DDBJ databases">
        <authorList>
            <person name="Ehlers B."/>
            <person name="Leendertz F.H."/>
        </authorList>
    </citation>
    <scope>NUCLEOTIDE SEQUENCE [LARGE SCALE GENOMIC DNA]</scope>
    <source>
        <strain evidence="2">MSL47</strain>
    </source>
</reference>
<sequence length="44" mass="5152">ENIFADQNESIIEPDAEDVEGFEIFMERYKNCLPVERAAVDYLK</sequence>
<dbReference type="EMBL" id="OBDZ01000070">
    <property type="protein sequence ID" value="SNY48172.1"/>
    <property type="molecule type" value="Genomic_DNA"/>
</dbReference>
<name>A0A285IJM2_9FIRM</name>
<gene>
    <name evidence="1" type="ORF">SAMN06265827_1527</name>
    <name evidence="2" type="ORF">SAMN06265827_1703</name>
</gene>
<protein>
    <submittedName>
        <fullName evidence="2">Uncharacterized protein</fullName>
    </submittedName>
</protein>
<dbReference type="Proteomes" id="UP000219573">
    <property type="component" value="Unassembled WGS sequence"/>
</dbReference>
<evidence type="ECO:0000313" key="1">
    <source>
        <dbReference type="EMBL" id="SNY47500.1"/>
    </source>
</evidence>
<evidence type="ECO:0000313" key="3">
    <source>
        <dbReference type="Proteomes" id="UP000219573"/>
    </source>
</evidence>
<organism evidence="2 3">
    <name type="scientific">Orenia metallireducens</name>
    <dbReference type="NCBI Taxonomy" id="1413210"/>
    <lineage>
        <taxon>Bacteria</taxon>
        <taxon>Bacillati</taxon>
        <taxon>Bacillota</taxon>
        <taxon>Clostridia</taxon>
        <taxon>Halanaerobiales</taxon>
        <taxon>Halobacteroidaceae</taxon>
        <taxon>Orenia</taxon>
    </lineage>
</organism>
<accession>A0A285IJM2</accession>
<feature type="non-terminal residue" evidence="2">
    <location>
        <position position="1"/>
    </location>
</feature>
<proteinExistence type="predicted"/>
<keyword evidence="3" id="KW-1185">Reference proteome</keyword>
<dbReference type="EMBL" id="OBDZ01000052">
    <property type="protein sequence ID" value="SNY47500.1"/>
    <property type="molecule type" value="Genomic_DNA"/>
</dbReference>